<keyword evidence="6" id="KW-0067">ATP-binding</keyword>
<keyword evidence="5" id="KW-0547">Nucleotide-binding</keyword>
<evidence type="ECO:0000256" key="2">
    <source>
        <dbReference type="ARBA" id="ARBA00007533"/>
    </source>
</evidence>
<dbReference type="GO" id="GO:0005524">
    <property type="term" value="F:ATP binding"/>
    <property type="evidence" value="ECO:0007669"/>
    <property type="project" value="UniProtKB-KW"/>
</dbReference>
<protein>
    <recommendedName>
        <fullName evidence="3">CTP synthase (glutamine hydrolyzing)</fullName>
        <ecNumber evidence="3">6.3.4.2</ecNumber>
    </recommendedName>
</protein>
<evidence type="ECO:0000256" key="8">
    <source>
        <dbReference type="ARBA" id="ARBA00022975"/>
    </source>
</evidence>
<comment type="pathway">
    <text evidence="1">Pyrimidine metabolism; CTP biosynthesis via de novo pathway; CTP from UDP: step 2/2.</text>
</comment>
<dbReference type="UniPathway" id="UPA00159">
    <property type="reaction ID" value="UER00277"/>
</dbReference>
<feature type="domain" description="Glutamine amidotransferase" evidence="10">
    <location>
        <begin position="74"/>
        <end position="225"/>
    </location>
</feature>
<keyword evidence="12" id="KW-1185">Reference proteome</keyword>
<dbReference type="GO" id="GO:0003883">
    <property type="term" value="F:CTP synthase activity"/>
    <property type="evidence" value="ECO:0007669"/>
    <property type="project" value="UniProtKB-EC"/>
</dbReference>
<name>A0A8J3MS19_9CHLR</name>
<dbReference type="AlphaFoldDB" id="A0A8J3MS19"/>
<dbReference type="GO" id="GO:0005829">
    <property type="term" value="C:cytosol"/>
    <property type="evidence" value="ECO:0007669"/>
    <property type="project" value="TreeGrafter"/>
</dbReference>
<keyword evidence="7" id="KW-0315">Glutamine amidotransferase</keyword>
<evidence type="ECO:0000256" key="6">
    <source>
        <dbReference type="ARBA" id="ARBA00022840"/>
    </source>
</evidence>
<keyword evidence="4" id="KW-0436">Ligase</keyword>
<dbReference type="EMBL" id="BNJF01000001">
    <property type="protein sequence ID" value="GHO44158.1"/>
    <property type="molecule type" value="Genomic_DNA"/>
</dbReference>
<dbReference type="PANTHER" id="PTHR11550:SF0">
    <property type="entry name" value="CTP SYNTHASE-RELATED"/>
    <property type="match status" value="1"/>
</dbReference>
<dbReference type="InterPro" id="IPR017926">
    <property type="entry name" value="GATASE"/>
</dbReference>
<dbReference type="Gene3D" id="3.40.50.880">
    <property type="match status" value="1"/>
</dbReference>
<dbReference type="GO" id="GO:0019856">
    <property type="term" value="P:pyrimidine nucleobase biosynthetic process"/>
    <property type="evidence" value="ECO:0007669"/>
    <property type="project" value="TreeGrafter"/>
</dbReference>
<dbReference type="InterPro" id="IPR004468">
    <property type="entry name" value="CTP_synthase"/>
</dbReference>
<proteinExistence type="inferred from homology"/>
<dbReference type="EC" id="6.3.4.2" evidence="3"/>
<evidence type="ECO:0000256" key="9">
    <source>
        <dbReference type="ARBA" id="ARBA00047781"/>
    </source>
</evidence>
<comment type="catalytic activity">
    <reaction evidence="9">
        <text>UTP + L-glutamine + ATP + H2O = CTP + L-glutamate + ADP + phosphate + 2 H(+)</text>
        <dbReference type="Rhea" id="RHEA:26426"/>
        <dbReference type="ChEBI" id="CHEBI:15377"/>
        <dbReference type="ChEBI" id="CHEBI:15378"/>
        <dbReference type="ChEBI" id="CHEBI:29985"/>
        <dbReference type="ChEBI" id="CHEBI:30616"/>
        <dbReference type="ChEBI" id="CHEBI:37563"/>
        <dbReference type="ChEBI" id="CHEBI:43474"/>
        <dbReference type="ChEBI" id="CHEBI:46398"/>
        <dbReference type="ChEBI" id="CHEBI:58359"/>
        <dbReference type="ChEBI" id="CHEBI:456216"/>
        <dbReference type="EC" id="6.3.4.2"/>
    </reaction>
</comment>
<evidence type="ECO:0000313" key="11">
    <source>
        <dbReference type="EMBL" id="GHO44158.1"/>
    </source>
</evidence>
<dbReference type="InterPro" id="IPR029062">
    <property type="entry name" value="Class_I_gatase-like"/>
</dbReference>
<dbReference type="NCBIfam" id="NF004836">
    <property type="entry name" value="PRK06186.1"/>
    <property type="match status" value="1"/>
</dbReference>
<sequence>MDDIVRIGLIGDGRDDTLAHQTIIQALENAAHLLALQVEAHWLPTSLLEFATWSELATFNALWCVSADAYVQPRGVIHAIRLARELWIPFLGTCLGFHYTLIEYAQHVLSLPEADHGEHNPLTPLPLISPLLHSLSYLSRRVNFIPSSSISQIYGADETVEEYGRCEFGLDPRCRDLIEYDGLRISGFDRSGEVHAIELPGHPFFFATLYQPELYALRQKIHPLLLAFLRAAA</sequence>
<gene>
    <name evidence="11" type="ORF">KSX_23210</name>
</gene>
<dbReference type="RefSeq" id="WP_220193574.1">
    <property type="nucleotide sequence ID" value="NZ_BNJF01000001.1"/>
</dbReference>
<evidence type="ECO:0000313" key="12">
    <source>
        <dbReference type="Proteomes" id="UP000612362"/>
    </source>
</evidence>
<evidence type="ECO:0000256" key="4">
    <source>
        <dbReference type="ARBA" id="ARBA00022598"/>
    </source>
</evidence>
<reference evidence="11" key="1">
    <citation type="submission" date="2020-10" db="EMBL/GenBank/DDBJ databases">
        <title>Taxonomic study of unclassified bacteria belonging to the class Ktedonobacteria.</title>
        <authorList>
            <person name="Yabe S."/>
            <person name="Wang C.M."/>
            <person name="Zheng Y."/>
            <person name="Sakai Y."/>
            <person name="Cavaletti L."/>
            <person name="Monciardini P."/>
            <person name="Donadio S."/>
        </authorList>
    </citation>
    <scope>NUCLEOTIDE SEQUENCE</scope>
    <source>
        <strain evidence="11">SOSP1-1</strain>
    </source>
</reference>
<dbReference type="GO" id="GO:0042802">
    <property type="term" value="F:identical protein binding"/>
    <property type="evidence" value="ECO:0007669"/>
    <property type="project" value="TreeGrafter"/>
</dbReference>
<dbReference type="PROSITE" id="PS51273">
    <property type="entry name" value="GATASE_TYPE_1"/>
    <property type="match status" value="1"/>
</dbReference>
<dbReference type="SUPFAM" id="SSF52317">
    <property type="entry name" value="Class I glutamine amidotransferase-like"/>
    <property type="match status" value="1"/>
</dbReference>
<evidence type="ECO:0000256" key="7">
    <source>
        <dbReference type="ARBA" id="ARBA00022962"/>
    </source>
</evidence>
<organism evidence="11 12">
    <name type="scientific">Ktedonospora formicarum</name>
    <dbReference type="NCBI Taxonomy" id="2778364"/>
    <lineage>
        <taxon>Bacteria</taxon>
        <taxon>Bacillati</taxon>
        <taxon>Chloroflexota</taxon>
        <taxon>Ktedonobacteria</taxon>
        <taxon>Ktedonobacterales</taxon>
        <taxon>Ktedonobacteraceae</taxon>
        <taxon>Ktedonospora</taxon>
    </lineage>
</organism>
<comment type="similarity">
    <text evidence="2">Belongs to the CTP synthase family.</text>
</comment>
<dbReference type="PANTHER" id="PTHR11550">
    <property type="entry name" value="CTP SYNTHASE"/>
    <property type="match status" value="1"/>
</dbReference>
<evidence type="ECO:0000256" key="3">
    <source>
        <dbReference type="ARBA" id="ARBA00012291"/>
    </source>
</evidence>
<dbReference type="GO" id="GO:0044210">
    <property type="term" value="P:'de novo' CTP biosynthetic process"/>
    <property type="evidence" value="ECO:0007669"/>
    <property type="project" value="UniProtKB-UniPathway"/>
</dbReference>
<accession>A0A8J3MS19</accession>
<evidence type="ECO:0000259" key="10">
    <source>
        <dbReference type="Pfam" id="PF00117"/>
    </source>
</evidence>
<evidence type="ECO:0000256" key="5">
    <source>
        <dbReference type="ARBA" id="ARBA00022741"/>
    </source>
</evidence>
<dbReference type="Pfam" id="PF00117">
    <property type="entry name" value="GATase"/>
    <property type="match status" value="1"/>
</dbReference>
<dbReference type="Proteomes" id="UP000612362">
    <property type="component" value="Unassembled WGS sequence"/>
</dbReference>
<comment type="caution">
    <text evidence="11">The sequence shown here is derived from an EMBL/GenBank/DDBJ whole genome shotgun (WGS) entry which is preliminary data.</text>
</comment>
<evidence type="ECO:0000256" key="1">
    <source>
        <dbReference type="ARBA" id="ARBA00005171"/>
    </source>
</evidence>
<keyword evidence="8" id="KW-0665">Pyrimidine biosynthesis</keyword>